<keyword evidence="4" id="KW-1185">Reference proteome</keyword>
<protein>
    <submittedName>
        <fullName evidence="3">Nuclear transport factor 2 family protein</fullName>
    </submittedName>
</protein>
<feature type="domain" description="SnoaL-like" evidence="2">
    <location>
        <begin position="40"/>
        <end position="167"/>
    </location>
</feature>
<organism evidence="3 4">
    <name type="scientific">Croceibacterium selenioxidans</name>
    <dbReference type="NCBI Taxonomy" id="2838833"/>
    <lineage>
        <taxon>Bacteria</taxon>
        <taxon>Pseudomonadati</taxon>
        <taxon>Pseudomonadota</taxon>
        <taxon>Alphaproteobacteria</taxon>
        <taxon>Sphingomonadales</taxon>
        <taxon>Erythrobacteraceae</taxon>
        <taxon>Croceibacterium</taxon>
    </lineage>
</organism>
<dbReference type="Pfam" id="PF13577">
    <property type="entry name" value="SnoaL_4"/>
    <property type="match status" value="1"/>
</dbReference>
<dbReference type="RefSeq" id="WP_214534338.1">
    <property type="nucleotide sequence ID" value="NZ_JAHFVK010000001.1"/>
</dbReference>
<evidence type="ECO:0000259" key="2">
    <source>
        <dbReference type="Pfam" id="PF13577"/>
    </source>
</evidence>
<dbReference type="Proteomes" id="UP000811255">
    <property type="component" value="Unassembled WGS sequence"/>
</dbReference>
<dbReference type="Gene3D" id="3.10.450.50">
    <property type="match status" value="1"/>
</dbReference>
<feature type="chain" id="PRO_5046229179" evidence="1">
    <location>
        <begin position="26"/>
        <end position="241"/>
    </location>
</feature>
<keyword evidence="1" id="KW-0732">Signal</keyword>
<dbReference type="InterPro" id="IPR037401">
    <property type="entry name" value="SnoaL-like"/>
</dbReference>
<comment type="caution">
    <text evidence="3">The sequence shown here is derived from an EMBL/GenBank/DDBJ whole genome shotgun (WGS) entry which is preliminary data.</text>
</comment>
<dbReference type="EMBL" id="JAHFVK010000001">
    <property type="protein sequence ID" value="MBT2133048.1"/>
    <property type="molecule type" value="Genomic_DNA"/>
</dbReference>
<feature type="signal peptide" evidence="1">
    <location>
        <begin position="1"/>
        <end position="25"/>
    </location>
</feature>
<evidence type="ECO:0000313" key="4">
    <source>
        <dbReference type="Proteomes" id="UP000811255"/>
    </source>
</evidence>
<dbReference type="SUPFAM" id="SSF54427">
    <property type="entry name" value="NTF2-like"/>
    <property type="match status" value="1"/>
</dbReference>
<evidence type="ECO:0000256" key="1">
    <source>
        <dbReference type="SAM" id="SignalP"/>
    </source>
</evidence>
<name>A0ABS5W1B6_9SPHN</name>
<reference evidence="3 4" key="1">
    <citation type="submission" date="2021-05" db="EMBL/GenBank/DDBJ databases">
        <title>Croceibacterium sp. LX-88 genome sequence.</title>
        <authorList>
            <person name="Luo X."/>
        </authorList>
    </citation>
    <scope>NUCLEOTIDE SEQUENCE [LARGE SCALE GENOMIC DNA]</scope>
    <source>
        <strain evidence="3 4">LX-88</strain>
    </source>
</reference>
<proteinExistence type="predicted"/>
<evidence type="ECO:0000313" key="3">
    <source>
        <dbReference type="EMBL" id="MBT2133048.1"/>
    </source>
</evidence>
<dbReference type="InterPro" id="IPR032710">
    <property type="entry name" value="NTF2-like_dom_sf"/>
</dbReference>
<sequence length="241" mass="26770">MRALTLASAAALSLCAAVVPVSAQAQSVESRLASYRERVERLEDQDAIENLQAYYGYYFDKGLWNEVADLFSANGSFEYGQRGVYLGQDRIRRALLLFGPEGLAQGRLNNHMQLQSIISVAPDGKTATARWQGMIQLAEPGANGVWGVGIYENEYVKDRGTWKISKLHFYPVALTDYDLGFMRSALRMDGPSALFPPDRPPTEVYRTFPSAYIPPFSYVHPVTGQSLKDIKQPADNVVGRP</sequence>
<accession>A0ABS5W1B6</accession>
<gene>
    <name evidence="3" type="ORF">KK137_01770</name>
</gene>